<evidence type="ECO:0000259" key="1">
    <source>
        <dbReference type="Pfam" id="PF01549"/>
    </source>
</evidence>
<dbReference type="Pfam" id="PF01549">
    <property type="entry name" value="ShK"/>
    <property type="match status" value="1"/>
</dbReference>
<name>A0A0K0D8S4_ANGCA</name>
<dbReference type="AlphaFoldDB" id="A0A0K0D8S4"/>
<dbReference type="InterPro" id="IPR003582">
    <property type="entry name" value="ShKT_dom"/>
</dbReference>
<evidence type="ECO:0000313" key="2">
    <source>
        <dbReference type="Proteomes" id="UP000035642"/>
    </source>
</evidence>
<reference evidence="3" key="2">
    <citation type="submission" date="2017-02" db="UniProtKB">
        <authorList>
            <consortium name="WormBaseParasite"/>
        </authorList>
    </citation>
    <scope>IDENTIFICATION</scope>
</reference>
<keyword evidence="2" id="KW-1185">Reference proteome</keyword>
<reference evidence="2" key="1">
    <citation type="submission" date="2012-09" db="EMBL/GenBank/DDBJ databases">
        <authorList>
            <person name="Martin A.A."/>
        </authorList>
    </citation>
    <scope>NUCLEOTIDE SEQUENCE</scope>
</reference>
<accession>A0A0K0D8S4</accession>
<dbReference type="Gene3D" id="1.10.10.1940">
    <property type="match status" value="1"/>
</dbReference>
<proteinExistence type="predicted"/>
<organism evidence="2 3">
    <name type="scientific">Angiostrongylus cantonensis</name>
    <name type="common">Rat lungworm</name>
    <dbReference type="NCBI Taxonomy" id="6313"/>
    <lineage>
        <taxon>Eukaryota</taxon>
        <taxon>Metazoa</taxon>
        <taxon>Ecdysozoa</taxon>
        <taxon>Nematoda</taxon>
        <taxon>Chromadorea</taxon>
        <taxon>Rhabditida</taxon>
        <taxon>Rhabditina</taxon>
        <taxon>Rhabditomorpha</taxon>
        <taxon>Strongyloidea</taxon>
        <taxon>Metastrongylidae</taxon>
        <taxon>Angiostrongylus</taxon>
    </lineage>
</organism>
<sequence>LSQISFLSTVELYVCFSCDHWRSNGFCNNTFYSTAQRRFYCGKACGLSIASNSTV</sequence>
<protein>
    <submittedName>
        <fullName evidence="3">ShKT domain-containing protein</fullName>
    </submittedName>
</protein>
<evidence type="ECO:0000313" key="3">
    <source>
        <dbReference type="WBParaSite" id="ACAC_0000646901-mRNA-1"/>
    </source>
</evidence>
<dbReference type="WBParaSite" id="ACAC_0000646901-mRNA-1">
    <property type="protein sequence ID" value="ACAC_0000646901-mRNA-1"/>
    <property type="gene ID" value="ACAC_0000646901"/>
</dbReference>
<feature type="domain" description="ShKT" evidence="1">
    <location>
        <begin position="17"/>
        <end position="47"/>
    </location>
</feature>
<dbReference type="Proteomes" id="UP000035642">
    <property type="component" value="Unassembled WGS sequence"/>
</dbReference>